<feature type="region of interest" description="Disordered" evidence="3">
    <location>
        <begin position="106"/>
        <end position="178"/>
    </location>
</feature>
<dbReference type="AlphaFoldDB" id="Q4SW07"/>
<dbReference type="OrthoDB" id="67700at2759"/>
<dbReference type="GO" id="GO:0000149">
    <property type="term" value="F:SNARE binding"/>
    <property type="evidence" value="ECO:0007669"/>
    <property type="project" value="TreeGrafter"/>
</dbReference>
<evidence type="ECO:0000256" key="3">
    <source>
        <dbReference type="SAM" id="MobiDB-lite"/>
    </source>
</evidence>
<dbReference type="GO" id="GO:0005886">
    <property type="term" value="C:plasma membrane"/>
    <property type="evidence" value="ECO:0007669"/>
    <property type="project" value="TreeGrafter"/>
</dbReference>
<dbReference type="Pfam" id="PF00168">
    <property type="entry name" value="C2"/>
    <property type="match status" value="3"/>
</dbReference>
<dbReference type="InterPro" id="IPR035892">
    <property type="entry name" value="C2_domain_sf"/>
</dbReference>
<dbReference type="GO" id="GO:0005544">
    <property type="term" value="F:calcium-dependent phospholipid binding"/>
    <property type="evidence" value="ECO:0007669"/>
    <property type="project" value="TreeGrafter"/>
</dbReference>
<organism evidence="6">
    <name type="scientific">Tetraodon nigroviridis</name>
    <name type="common">Spotted green pufferfish</name>
    <name type="synonym">Chelonodon nigroviridis</name>
    <dbReference type="NCBI Taxonomy" id="99883"/>
    <lineage>
        <taxon>Eukaryota</taxon>
        <taxon>Metazoa</taxon>
        <taxon>Chordata</taxon>
        <taxon>Craniata</taxon>
        <taxon>Vertebrata</taxon>
        <taxon>Euteleostomi</taxon>
        <taxon>Actinopterygii</taxon>
        <taxon>Neopterygii</taxon>
        <taxon>Teleostei</taxon>
        <taxon>Neoteleostei</taxon>
        <taxon>Acanthomorphata</taxon>
        <taxon>Eupercaria</taxon>
        <taxon>Tetraodontiformes</taxon>
        <taxon>Tetradontoidea</taxon>
        <taxon>Tetraodontidae</taxon>
        <taxon>Tetraodon</taxon>
    </lineage>
</organism>
<dbReference type="PRINTS" id="PR00399">
    <property type="entry name" value="SYNAPTOTAGMN"/>
</dbReference>
<dbReference type="InterPro" id="IPR000008">
    <property type="entry name" value="C2_dom"/>
</dbReference>
<feature type="domain" description="C2" evidence="5">
    <location>
        <begin position="383"/>
        <end position="516"/>
    </location>
</feature>
<dbReference type="SMART" id="SM00239">
    <property type="entry name" value="C2"/>
    <property type="match status" value="2"/>
</dbReference>
<keyword evidence="4" id="KW-1133">Transmembrane helix</keyword>
<proteinExistence type="inferred from homology"/>
<reference evidence="6" key="1">
    <citation type="journal article" date="2004" name="Nature">
        <title>Genome duplication in the teleost fish Tetraodon nigroviridis reveals the early vertebrate proto-karyotype.</title>
        <authorList>
            <person name="Jaillon O."/>
            <person name="Aury J.-M."/>
            <person name="Brunet F."/>
            <person name="Petit J.-L."/>
            <person name="Stange-Thomann N."/>
            <person name="Mauceli E."/>
            <person name="Bouneau L."/>
            <person name="Fischer C."/>
            <person name="Ozouf-Costaz C."/>
            <person name="Bernot A."/>
            <person name="Nicaud S."/>
            <person name="Jaffe D."/>
            <person name="Fisher S."/>
            <person name="Lutfalla G."/>
            <person name="Dossat C."/>
            <person name="Segurens B."/>
            <person name="Dasilva C."/>
            <person name="Salanoubat M."/>
            <person name="Levy M."/>
            <person name="Boudet N."/>
            <person name="Castellano S."/>
            <person name="Anthouard V."/>
            <person name="Jubin C."/>
            <person name="Castelli V."/>
            <person name="Katinka M."/>
            <person name="Vacherie B."/>
            <person name="Biemont C."/>
            <person name="Skalli Z."/>
            <person name="Cattolico L."/>
            <person name="Poulain J."/>
            <person name="De Berardinis V."/>
            <person name="Cruaud C."/>
            <person name="Duprat S."/>
            <person name="Brottier P."/>
            <person name="Coutanceau J.-P."/>
            <person name="Gouzy J."/>
            <person name="Parra G."/>
            <person name="Lardier G."/>
            <person name="Chapple C."/>
            <person name="McKernan K.J."/>
            <person name="McEwan P."/>
            <person name="Bosak S."/>
            <person name="Kellis M."/>
            <person name="Volff J.-N."/>
            <person name="Guigo R."/>
            <person name="Zody M.C."/>
            <person name="Mesirov J."/>
            <person name="Lindblad-Toh K."/>
            <person name="Birren B."/>
            <person name="Nusbaum C."/>
            <person name="Kahn D."/>
            <person name="Robinson-Rechavi M."/>
            <person name="Laudet V."/>
            <person name="Schachter V."/>
            <person name="Quetier F."/>
            <person name="Saurin W."/>
            <person name="Scarpelli C."/>
            <person name="Wincker P."/>
            <person name="Lander E.S."/>
            <person name="Weissenbach J."/>
            <person name="Roest Crollius H."/>
        </authorList>
    </citation>
    <scope>NUCLEOTIDE SEQUENCE [LARGE SCALE GENOMIC DNA]</scope>
</reference>
<feature type="transmembrane region" description="Helical" evidence="4">
    <location>
        <begin position="6"/>
        <end position="25"/>
    </location>
</feature>
<dbReference type="EMBL" id="CAAE01013697">
    <property type="protein sequence ID" value="CAF95175.1"/>
    <property type="molecule type" value="Genomic_DNA"/>
</dbReference>
<dbReference type="PRINTS" id="PR00360">
    <property type="entry name" value="C2DOMAIN"/>
</dbReference>
<dbReference type="KEGG" id="tng:GSTEN00011711G001"/>
<feature type="compositionally biased region" description="Polar residues" evidence="3">
    <location>
        <begin position="120"/>
        <end position="136"/>
    </location>
</feature>
<dbReference type="FunFam" id="2.60.40.150:FF:000005">
    <property type="entry name" value="Synaptotagmin 6"/>
    <property type="match status" value="1"/>
</dbReference>
<name>Q4SW07_TETNG</name>
<keyword evidence="4" id="KW-0812">Transmembrane</keyword>
<dbReference type="GO" id="GO:0017156">
    <property type="term" value="P:calcium-ion regulated exocytosis"/>
    <property type="evidence" value="ECO:0007669"/>
    <property type="project" value="TreeGrafter"/>
</dbReference>
<keyword evidence="4" id="KW-0472">Membrane</keyword>
<evidence type="ECO:0000256" key="1">
    <source>
        <dbReference type="ARBA" id="ARBA00006996"/>
    </source>
</evidence>
<dbReference type="PROSITE" id="PS50004">
    <property type="entry name" value="C2"/>
    <property type="match status" value="2"/>
</dbReference>
<evidence type="ECO:0000313" key="6">
    <source>
        <dbReference type="EMBL" id="CAF95175.1"/>
    </source>
</evidence>
<dbReference type="Gene3D" id="2.60.40.150">
    <property type="entry name" value="C2 domain"/>
    <property type="match status" value="3"/>
</dbReference>
<evidence type="ECO:0000256" key="4">
    <source>
        <dbReference type="SAM" id="Phobius"/>
    </source>
</evidence>
<reference evidence="6" key="2">
    <citation type="submission" date="2004-02" db="EMBL/GenBank/DDBJ databases">
        <authorList>
            <consortium name="Genoscope"/>
            <consortium name="Whitehead Institute Centre for Genome Research"/>
        </authorList>
    </citation>
    <scope>NUCLEOTIDE SEQUENCE</scope>
</reference>
<evidence type="ECO:0000259" key="5">
    <source>
        <dbReference type="PROSITE" id="PS50004"/>
    </source>
</evidence>
<dbReference type="CDD" id="cd08403">
    <property type="entry name" value="C2B_Synaptotagmin-3-5-6-9-10"/>
    <property type="match status" value="1"/>
</dbReference>
<protein>
    <submittedName>
        <fullName evidence="6">(spotted green pufferfish) hypothetical protein</fullName>
    </submittedName>
</protein>
<dbReference type="GO" id="GO:0070382">
    <property type="term" value="C:exocytic vesicle"/>
    <property type="evidence" value="ECO:0007669"/>
    <property type="project" value="TreeGrafter"/>
</dbReference>
<sequence>SVSLLSVIVTFCGVVLLSVSLFVSWKLCWLPWRDKEGGGLSLTSGLLPGSAGIGGLGGGSLLPPLMQRKEGHSSSSLYPSLGQHHPHFSDLVGLERGEVGGVVGGPHDTQEPSYLDMDSYPNNAGTLKLSQTSPDVPNSEVGAHPQKDLPNAHSQQQVTSRAKPMTHQLSSPDFHEEKEQVTCIGQIKPELYRPKGDQGDGKQGDTCGKISFLLRYAFNTEQLVVKILKALDLPAKDANGFSDPYVKIYLLPDRKKKFQTKVILHRARRVFKPGTGLPIHILSPPEAHTQLLMLACWLIPGFPQFQVHRKTLNPVFNETFQFGVPLNELHSRKLHFSVYDFDRFSRHDLIGQVVVDNLLDFSEGSGDKPIWRDIVEGTAEKADLGELNFSLCYLPTAGRLTVTIIKATNLKAMDLTGFSDPYVKASLVCDGRRLKKRKTSIKKNTLNPTYNEALVFDIPNENIESVSIVIAVMDYDCIGHNEVIGMCRVGSDADGPGREHWTAMLGNPRKPIEHWHQLVEVAAISPAPDFPSLSSSVNNSLHPRTRDVETLLVSDR</sequence>
<feature type="domain" description="C2" evidence="5">
    <location>
        <begin position="206"/>
        <end position="372"/>
    </location>
</feature>
<feature type="non-terminal residue" evidence="6">
    <location>
        <position position="556"/>
    </location>
</feature>
<evidence type="ECO:0000256" key="2">
    <source>
        <dbReference type="ARBA" id="ARBA00022737"/>
    </source>
</evidence>
<dbReference type="SUPFAM" id="SSF49562">
    <property type="entry name" value="C2 domain (Calcium/lipid-binding domain, CaLB)"/>
    <property type="match status" value="2"/>
</dbReference>
<comment type="similarity">
    <text evidence="1">Belongs to the synaptotagmin family.</text>
</comment>
<dbReference type="GO" id="GO:0001786">
    <property type="term" value="F:phosphatidylserine binding"/>
    <property type="evidence" value="ECO:0007669"/>
    <property type="project" value="TreeGrafter"/>
</dbReference>
<dbReference type="PANTHER" id="PTHR10024:SF176">
    <property type="entry name" value="SYNAPTOTAGMIN-3"/>
    <property type="match status" value="1"/>
</dbReference>
<comment type="caution">
    <text evidence="6">The sequence shown here is derived from an EMBL/GenBank/DDBJ whole genome shotgun (WGS) entry which is preliminary data.</text>
</comment>
<dbReference type="PANTHER" id="PTHR10024">
    <property type="entry name" value="SYNAPTOTAGMIN"/>
    <property type="match status" value="1"/>
</dbReference>
<dbReference type="GO" id="GO:0030276">
    <property type="term" value="F:clathrin binding"/>
    <property type="evidence" value="ECO:0007669"/>
    <property type="project" value="TreeGrafter"/>
</dbReference>
<accession>Q4SW07</accession>
<dbReference type="InterPro" id="IPR001565">
    <property type="entry name" value="Synaptotagmin"/>
</dbReference>
<dbReference type="GO" id="GO:0005509">
    <property type="term" value="F:calcium ion binding"/>
    <property type="evidence" value="ECO:0007669"/>
    <property type="project" value="TreeGrafter"/>
</dbReference>
<keyword evidence="2" id="KW-0677">Repeat</keyword>
<gene>
    <name evidence="6" type="ORF">GSTENG00011711001</name>
</gene>